<feature type="compositionally biased region" description="Polar residues" evidence="2">
    <location>
        <begin position="148"/>
        <end position="162"/>
    </location>
</feature>
<evidence type="ECO:0000256" key="1">
    <source>
        <dbReference type="SAM" id="Coils"/>
    </source>
</evidence>
<feature type="region of interest" description="Disordered" evidence="2">
    <location>
        <begin position="399"/>
        <end position="418"/>
    </location>
</feature>
<keyword evidence="4" id="KW-1185">Reference proteome</keyword>
<sequence>MVPQHKTKSGEHLATHSFQTLPNAFITKNWPILSFFLIDGQKQEGLSKREQYLETPTKTPTKPVTLFRADEKITSANKKTKTASTNSLPFLILKKIQRRIALRKQRLQQLAEEREQIRKLSNSPTLLYDHNKNNDVEQSQSVRRQRSLSFGETESVNASLLTPSPMRSPISRNAELSILHNEIEKEATPNEIKDKESQLNQKLTEVEVLKARLIVKSKELQNKEEQIQEMKAQLELKLQQMNTLNTTGFFFCFFFRLTFFKKNRVTCVMTYTELEKLKGMLEKREESCLKFEQELNRRETELTGMMARFDEGLSLHIIVNIIRKTEILYVFVYIIEIEQKTHVIQDKEKDLEKQANILEQKQSQLERWEVRLRKLEQTLQDKTEELIQREDKIKNLFESFDGVQSPPQPSPASKHFEF</sequence>
<feature type="coiled-coil region" evidence="1">
    <location>
        <begin position="192"/>
        <end position="247"/>
    </location>
</feature>
<evidence type="ECO:0000313" key="3">
    <source>
        <dbReference type="EMBL" id="ETO10010.1"/>
    </source>
</evidence>
<name>X6MAF5_RETFI</name>
<reference evidence="3 4" key="1">
    <citation type="journal article" date="2013" name="Curr. Biol.">
        <title>The Genome of the Foraminiferan Reticulomyxa filosa.</title>
        <authorList>
            <person name="Glockner G."/>
            <person name="Hulsmann N."/>
            <person name="Schleicher M."/>
            <person name="Noegel A.A."/>
            <person name="Eichinger L."/>
            <person name="Gallinger C."/>
            <person name="Pawlowski J."/>
            <person name="Sierra R."/>
            <person name="Euteneuer U."/>
            <person name="Pillet L."/>
            <person name="Moustafa A."/>
            <person name="Platzer M."/>
            <person name="Groth M."/>
            <person name="Szafranski K."/>
            <person name="Schliwa M."/>
        </authorList>
    </citation>
    <scope>NUCLEOTIDE SEQUENCE [LARGE SCALE GENOMIC DNA]</scope>
</reference>
<accession>X6MAF5</accession>
<dbReference type="EMBL" id="ASPP01023728">
    <property type="protein sequence ID" value="ETO10010.1"/>
    <property type="molecule type" value="Genomic_DNA"/>
</dbReference>
<organism evidence="3 4">
    <name type="scientific">Reticulomyxa filosa</name>
    <dbReference type="NCBI Taxonomy" id="46433"/>
    <lineage>
        <taxon>Eukaryota</taxon>
        <taxon>Sar</taxon>
        <taxon>Rhizaria</taxon>
        <taxon>Retaria</taxon>
        <taxon>Foraminifera</taxon>
        <taxon>Monothalamids</taxon>
        <taxon>Reticulomyxidae</taxon>
        <taxon>Reticulomyxa</taxon>
    </lineage>
</organism>
<comment type="caution">
    <text evidence="3">The sequence shown here is derived from an EMBL/GenBank/DDBJ whole genome shotgun (WGS) entry which is preliminary data.</text>
</comment>
<dbReference type="Proteomes" id="UP000023152">
    <property type="component" value="Unassembled WGS sequence"/>
</dbReference>
<proteinExistence type="predicted"/>
<feature type="coiled-coil region" evidence="1">
    <location>
        <begin position="344"/>
        <end position="392"/>
    </location>
</feature>
<gene>
    <name evidence="3" type="ORF">RFI_27366</name>
</gene>
<dbReference type="AlphaFoldDB" id="X6MAF5"/>
<keyword evidence="1" id="KW-0175">Coiled coil</keyword>
<feature type="region of interest" description="Disordered" evidence="2">
    <location>
        <begin position="122"/>
        <end position="168"/>
    </location>
</feature>
<evidence type="ECO:0000313" key="4">
    <source>
        <dbReference type="Proteomes" id="UP000023152"/>
    </source>
</evidence>
<evidence type="ECO:0000256" key="2">
    <source>
        <dbReference type="SAM" id="MobiDB-lite"/>
    </source>
</evidence>
<protein>
    <submittedName>
        <fullName evidence="3">Viral A-type inclusion protein</fullName>
    </submittedName>
</protein>